<gene>
    <name evidence="4" type="ORF">AB0K95_15020</name>
</gene>
<evidence type="ECO:0000256" key="1">
    <source>
        <dbReference type="ARBA" id="ARBA00023002"/>
    </source>
</evidence>
<dbReference type="InterPro" id="IPR002938">
    <property type="entry name" value="FAD-bd"/>
</dbReference>
<evidence type="ECO:0000313" key="4">
    <source>
        <dbReference type="EMBL" id="MEV5246564.1"/>
    </source>
</evidence>
<reference evidence="4 5" key="1">
    <citation type="submission" date="2024-06" db="EMBL/GenBank/DDBJ databases">
        <title>The Natural Products Discovery Center: Release of the First 8490 Sequenced Strains for Exploring Actinobacteria Biosynthetic Diversity.</title>
        <authorList>
            <person name="Kalkreuter E."/>
            <person name="Kautsar S.A."/>
            <person name="Yang D."/>
            <person name="Bader C.D."/>
            <person name="Teijaro C.N."/>
            <person name="Fluegel L."/>
            <person name="Davis C.M."/>
            <person name="Simpson J.R."/>
            <person name="Lauterbach L."/>
            <person name="Steele A.D."/>
            <person name="Gui C."/>
            <person name="Meng S."/>
            <person name="Li G."/>
            <person name="Viehrig K."/>
            <person name="Ye F."/>
            <person name="Su P."/>
            <person name="Kiefer A.F."/>
            <person name="Nichols A."/>
            <person name="Cepeda A.J."/>
            <person name="Yan W."/>
            <person name="Fan B."/>
            <person name="Jiang Y."/>
            <person name="Adhikari A."/>
            <person name="Zheng C.-J."/>
            <person name="Schuster L."/>
            <person name="Cowan T.M."/>
            <person name="Smanski M.J."/>
            <person name="Chevrette M.G."/>
            <person name="De Carvalho L.P.S."/>
            <person name="Shen B."/>
        </authorList>
    </citation>
    <scope>NUCLEOTIDE SEQUENCE [LARGE SCALE GENOMIC DNA]</scope>
    <source>
        <strain evidence="4 5">NPDC052768</strain>
    </source>
</reference>
<dbReference type="PRINTS" id="PR00420">
    <property type="entry name" value="RNGMNOXGNASE"/>
</dbReference>
<proteinExistence type="predicted"/>
<dbReference type="Pfam" id="PF01494">
    <property type="entry name" value="FAD_binding_3"/>
    <property type="match status" value="1"/>
</dbReference>
<feature type="region of interest" description="Disordered" evidence="2">
    <location>
        <begin position="411"/>
        <end position="433"/>
    </location>
</feature>
<organism evidence="4 5">
    <name type="scientific">Streptomyces werraensis</name>
    <dbReference type="NCBI Taxonomy" id="68284"/>
    <lineage>
        <taxon>Bacteria</taxon>
        <taxon>Bacillati</taxon>
        <taxon>Actinomycetota</taxon>
        <taxon>Actinomycetes</taxon>
        <taxon>Kitasatosporales</taxon>
        <taxon>Streptomycetaceae</taxon>
        <taxon>Streptomyces</taxon>
    </lineage>
</organism>
<dbReference type="InterPro" id="IPR050631">
    <property type="entry name" value="PheA/TfdB_FAD_monoxygenase"/>
</dbReference>
<accession>A0ABV3JEQ9</accession>
<dbReference type="GO" id="GO:0004497">
    <property type="term" value="F:monooxygenase activity"/>
    <property type="evidence" value="ECO:0007669"/>
    <property type="project" value="UniProtKB-KW"/>
</dbReference>
<dbReference type="PANTHER" id="PTHR43476:SF5">
    <property type="entry name" value="FAD-DEPENDENT MONOOXYGENASE"/>
    <property type="match status" value="1"/>
</dbReference>
<dbReference type="EMBL" id="JBFATE010000005">
    <property type="protein sequence ID" value="MEV5246564.1"/>
    <property type="molecule type" value="Genomic_DNA"/>
</dbReference>
<dbReference type="Gene3D" id="3.50.50.60">
    <property type="entry name" value="FAD/NAD(P)-binding domain"/>
    <property type="match status" value="2"/>
</dbReference>
<keyword evidence="1" id="KW-0560">Oxidoreductase</keyword>
<dbReference type="SUPFAM" id="SSF51905">
    <property type="entry name" value="FAD/NAD(P)-binding domain"/>
    <property type="match status" value="1"/>
</dbReference>
<evidence type="ECO:0000256" key="2">
    <source>
        <dbReference type="SAM" id="MobiDB-lite"/>
    </source>
</evidence>
<evidence type="ECO:0000313" key="5">
    <source>
        <dbReference type="Proteomes" id="UP001552527"/>
    </source>
</evidence>
<protein>
    <submittedName>
        <fullName evidence="4">FAD-dependent monooxygenase</fullName>
    </submittedName>
</protein>
<dbReference type="PANTHER" id="PTHR43476">
    <property type="entry name" value="3-(3-HYDROXY-PHENYL)PROPIONATE/3-HYDROXYCINNAMIC ACID HYDROXYLASE"/>
    <property type="match status" value="1"/>
</dbReference>
<keyword evidence="4" id="KW-0503">Monooxygenase</keyword>
<comment type="caution">
    <text evidence="4">The sequence shown here is derived from an EMBL/GenBank/DDBJ whole genome shotgun (WGS) entry which is preliminary data.</text>
</comment>
<evidence type="ECO:0000259" key="3">
    <source>
        <dbReference type="Pfam" id="PF01494"/>
    </source>
</evidence>
<name>A0ABV3JEQ9_9ACTN</name>
<sequence length="433" mass="46694">MTSPRLPATGRLDTPRTDVCVVGAGPAGLALTLMLLRSGVTVTLLERSTALRRDFYGEILQPGGQRILDQLGVLAAARAQGARELDRFQVLQDGRPLLDIDYRRLPPPHNCLLALPQRFLLRELLTACRELPGFTYLEGHRVHGLVREDGRITGVVARRQDGASTTVGAHVVAGADGRHSRTRMLAGIDAGRREAFDQDVAWFTLPAPGRATGAVRVHRTGAGALLVHDTHPDRLRVGWTLPHRTWNRAAARGIEDIRRELAAALPEFADLIHAHLRSLSDLTLLDVFAAQARRWTADGLLLIGDSAHTHGPVGAQGINLALQDAAAAHPVLLDALAAGDTGRQRLLPYEERRRPAAATVHRMQRMQAKALLGRSGPAATRLRSRAAAVVTRSRLGGRITRLVAHGPDPAAVRTDLFTTPPPAPAAGPARSRT</sequence>
<dbReference type="InterPro" id="IPR036188">
    <property type="entry name" value="FAD/NAD-bd_sf"/>
</dbReference>
<keyword evidence="5" id="KW-1185">Reference proteome</keyword>
<dbReference type="Proteomes" id="UP001552527">
    <property type="component" value="Unassembled WGS sequence"/>
</dbReference>
<dbReference type="RefSeq" id="WP_364022019.1">
    <property type="nucleotide sequence ID" value="NZ_JBFATD010000023.1"/>
</dbReference>
<feature type="domain" description="FAD-binding" evidence="3">
    <location>
        <begin position="16"/>
        <end position="361"/>
    </location>
</feature>